<proteinExistence type="predicted"/>
<dbReference type="EMBL" id="VDCV01000013">
    <property type="protein sequence ID" value="KAB5530188.1"/>
    <property type="molecule type" value="Genomic_DNA"/>
</dbReference>
<evidence type="ECO:0000259" key="2">
    <source>
        <dbReference type="PROSITE" id="PS50222"/>
    </source>
</evidence>
<evidence type="ECO:0000313" key="3">
    <source>
        <dbReference type="EMBL" id="KAB5530188.1"/>
    </source>
</evidence>
<dbReference type="SUPFAM" id="SSF47473">
    <property type="entry name" value="EF-hand"/>
    <property type="match status" value="1"/>
</dbReference>
<organism evidence="3 4">
    <name type="scientific">Salix brachista</name>
    <dbReference type="NCBI Taxonomy" id="2182728"/>
    <lineage>
        <taxon>Eukaryota</taxon>
        <taxon>Viridiplantae</taxon>
        <taxon>Streptophyta</taxon>
        <taxon>Embryophyta</taxon>
        <taxon>Tracheophyta</taxon>
        <taxon>Spermatophyta</taxon>
        <taxon>Magnoliopsida</taxon>
        <taxon>eudicotyledons</taxon>
        <taxon>Gunneridae</taxon>
        <taxon>Pentapetalae</taxon>
        <taxon>rosids</taxon>
        <taxon>fabids</taxon>
        <taxon>Malpighiales</taxon>
        <taxon>Salicaceae</taxon>
        <taxon>Saliceae</taxon>
        <taxon>Salix</taxon>
    </lineage>
</organism>
<comment type="caution">
    <text evidence="3">The sequence shown here is derived from an EMBL/GenBank/DDBJ whole genome shotgun (WGS) entry which is preliminary data.</text>
</comment>
<dbReference type="PROSITE" id="PS00018">
    <property type="entry name" value="EF_HAND_1"/>
    <property type="match status" value="1"/>
</dbReference>
<sequence length="140" mass="15695">MLNDQNTLDNLLRSRCNCTPRMTGVGKRTDFEDLLPVMANQLGGEGLINELCNGFQLLMDKDRGVITTESLRKQSSFLGLQDLSDDELAGMVQEGDLDGDGALNQMEFCVLMFRLSPDLMRESRFWLEEALEEELKGDGV</sequence>
<protein>
    <recommendedName>
        <fullName evidence="2">EF-hand domain-containing protein</fullName>
    </recommendedName>
</protein>
<keyword evidence="4" id="KW-1185">Reference proteome</keyword>
<dbReference type="GO" id="GO:0005509">
    <property type="term" value="F:calcium ion binding"/>
    <property type="evidence" value="ECO:0007669"/>
    <property type="project" value="InterPro"/>
</dbReference>
<dbReference type="InterPro" id="IPR018247">
    <property type="entry name" value="EF_Hand_1_Ca_BS"/>
</dbReference>
<dbReference type="InterPro" id="IPR044205">
    <property type="entry name" value="KIC/PBP1/KRP1"/>
</dbReference>
<dbReference type="AlphaFoldDB" id="A0A5N5KIU2"/>
<dbReference type="Pfam" id="PF13833">
    <property type="entry name" value="EF-hand_8"/>
    <property type="match status" value="1"/>
</dbReference>
<dbReference type="InterPro" id="IPR002048">
    <property type="entry name" value="EF_hand_dom"/>
</dbReference>
<evidence type="ECO:0000313" key="4">
    <source>
        <dbReference type="Proteomes" id="UP000326939"/>
    </source>
</evidence>
<dbReference type="Proteomes" id="UP000326939">
    <property type="component" value="Chromosome 13"/>
</dbReference>
<accession>A0A5N5KIU2</accession>
<dbReference type="PANTHER" id="PTHR47319:SF8">
    <property type="entry name" value="EF-HAND DOMAIN-CONTAINING PROTEIN"/>
    <property type="match status" value="1"/>
</dbReference>
<reference evidence="4" key="1">
    <citation type="journal article" date="2019" name="Gigascience">
        <title>De novo genome assembly of the endangered Acer yangbiense, a plant species with extremely small populations endemic to Yunnan Province, China.</title>
        <authorList>
            <person name="Yang J."/>
            <person name="Wariss H.M."/>
            <person name="Tao L."/>
            <person name="Zhang R."/>
            <person name="Yun Q."/>
            <person name="Hollingsworth P."/>
            <person name="Dao Z."/>
            <person name="Luo G."/>
            <person name="Guo H."/>
            <person name="Ma Y."/>
            <person name="Sun W."/>
        </authorList>
    </citation>
    <scope>NUCLEOTIDE SEQUENCE [LARGE SCALE GENOMIC DNA]</scope>
    <source>
        <strain evidence="4">cv. br00</strain>
    </source>
</reference>
<feature type="domain" description="EF-hand" evidence="2">
    <location>
        <begin position="83"/>
        <end position="118"/>
    </location>
</feature>
<gene>
    <name evidence="3" type="ORF">DKX38_020269</name>
</gene>
<name>A0A5N5KIU2_9ROSI</name>
<dbReference type="PANTHER" id="PTHR47319">
    <property type="entry name" value="CALCIUM-BINDING PROTEIN KIC"/>
    <property type="match status" value="1"/>
</dbReference>
<evidence type="ECO:0000256" key="1">
    <source>
        <dbReference type="ARBA" id="ARBA00022837"/>
    </source>
</evidence>
<dbReference type="PROSITE" id="PS50222">
    <property type="entry name" value="EF_HAND_2"/>
    <property type="match status" value="1"/>
</dbReference>
<dbReference type="Gene3D" id="1.10.238.10">
    <property type="entry name" value="EF-hand"/>
    <property type="match status" value="1"/>
</dbReference>
<dbReference type="InterPro" id="IPR011992">
    <property type="entry name" value="EF-hand-dom_pair"/>
</dbReference>
<keyword evidence="1" id="KW-0106">Calcium</keyword>